<accession>A0AAW0NFI8</accession>
<protein>
    <submittedName>
        <fullName evidence="2">Uncharacterized protein</fullName>
    </submittedName>
</protein>
<dbReference type="Proteomes" id="UP001460270">
    <property type="component" value="Unassembled WGS sequence"/>
</dbReference>
<dbReference type="EMBL" id="JBBPFD010000017">
    <property type="protein sequence ID" value="KAK7891167.1"/>
    <property type="molecule type" value="Genomic_DNA"/>
</dbReference>
<feature type="region of interest" description="Disordered" evidence="1">
    <location>
        <begin position="1"/>
        <end position="21"/>
    </location>
</feature>
<evidence type="ECO:0000256" key="1">
    <source>
        <dbReference type="SAM" id="MobiDB-lite"/>
    </source>
</evidence>
<keyword evidence="3" id="KW-1185">Reference proteome</keyword>
<name>A0AAW0NFI8_9GOBI</name>
<dbReference type="AlphaFoldDB" id="A0AAW0NFI8"/>
<comment type="caution">
    <text evidence="2">The sequence shown here is derived from an EMBL/GenBank/DDBJ whole genome shotgun (WGS) entry which is preliminary data.</text>
</comment>
<gene>
    <name evidence="2" type="ORF">WMY93_023130</name>
</gene>
<evidence type="ECO:0000313" key="2">
    <source>
        <dbReference type="EMBL" id="KAK7891167.1"/>
    </source>
</evidence>
<reference evidence="3" key="1">
    <citation type="submission" date="2024-04" db="EMBL/GenBank/DDBJ databases">
        <title>Salinicola lusitanus LLJ914,a marine bacterium isolated from the Okinawa Trough.</title>
        <authorList>
            <person name="Li J."/>
        </authorList>
    </citation>
    <scope>NUCLEOTIDE SEQUENCE [LARGE SCALE GENOMIC DNA]</scope>
</reference>
<sequence length="112" mass="11662">MNAGAEAVLKQQQCDSDHGPAAESEITLSSFIDIFPSLRHSYLGGVLGHEATAASFPQSSHPYRPGPFSTPCQSVSSPHVFSVSCSSGLLPAQNSAAPPILACPSWPIWGPS</sequence>
<proteinExistence type="predicted"/>
<organism evidence="2 3">
    <name type="scientific">Mugilogobius chulae</name>
    <name type="common">yellowstripe goby</name>
    <dbReference type="NCBI Taxonomy" id="88201"/>
    <lineage>
        <taxon>Eukaryota</taxon>
        <taxon>Metazoa</taxon>
        <taxon>Chordata</taxon>
        <taxon>Craniata</taxon>
        <taxon>Vertebrata</taxon>
        <taxon>Euteleostomi</taxon>
        <taxon>Actinopterygii</taxon>
        <taxon>Neopterygii</taxon>
        <taxon>Teleostei</taxon>
        <taxon>Neoteleostei</taxon>
        <taxon>Acanthomorphata</taxon>
        <taxon>Gobiaria</taxon>
        <taxon>Gobiiformes</taxon>
        <taxon>Gobioidei</taxon>
        <taxon>Gobiidae</taxon>
        <taxon>Gobionellinae</taxon>
        <taxon>Mugilogobius</taxon>
    </lineage>
</organism>
<evidence type="ECO:0000313" key="3">
    <source>
        <dbReference type="Proteomes" id="UP001460270"/>
    </source>
</evidence>